<organism evidence="3 4">
    <name type="scientific">Fusarium proliferatum (strain ET1)</name>
    <name type="common">Orchid endophyte fungus</name>
    <dbReference type="NCBI Taxonomy" id="1227346"/>
    <lineage>
        <taxon>Eukaryota</taxon>
        <taxon>Fungi</taxon>
        <taxon>Dikarya</taxon>
        <taxon>Ascomycota</taxon>
        <taxon>Pezizomycotina</taxon>
        <taxon>Sordariomycetes</taxon>
        <taxon>Hypocreomycetidae</taxon>
        <taxon>Hypocreales</taxon>
        <taxon>Nectriaceae</taxon>
        <taxon>Fusarium</taxon>
        <taxon>Fusarium fujikuroi species complex</taxon>
    </lineage>
</organism>
<name>A0A1L7VYY9_FUSPR</name>
<accession>A0A1L7VYY9</accession>
<feature type="coiled-coil region" evidence="1">
    <location>
        <begin position="526"/>
        <end position="553"/>
    </location>
</feature>
<evidence type="ECO:0000256" key="1">
    <source>
        <dbReference type="SAM" id="Coils"/>
    </source>
</evidence>
<feature type="compositionally biased region" description="Basic and acidic residues" evidence="2">
    <location>
        <begin position="113"/>
        <end position="124"/>
    </location>
</feature>
<dbReference type="Proteomes" id="UP000183971">
    <property type="component" value="Unassembled WGS sequence"/>
</dbReference>
<reference evidence="4" key="1">
    <citation type="journal article" date="2016" name="Genome Biol. Evol.">
        <title>Comparative 'omics' of the Fusarium fujikuroi species complex highlights differences in genetic potential and metabolite synthesis.</title>
        <authorList>
            <person name="Niehaus E.-M."/>
            <person name="Muensterkoetter M."/>
            <person name="Proctor R.H."/>
            <person name="Brown D.W."/>
            <person name="Sharon A."/>
            <person name="Idan Y."/>
            <person name="Oren-Young L."/>
            <person name="Sieber C.M."/>
            <person name="Novak O."/>
            <person name="Pencik A."/>
            <person name="Tarkowska D."/>
            <person name="Hromadova K."/>
            <person name="Freeman S."/>
            <person name="Maymon M."/>
            <person name="Elazar M."/>
            <person name="Youssef S.A."/>
            <person name="El-Shabrawy E.S.M."/>
            <person name="Shalaby A.B.A."/>
            <person name="Houterman P."/>
            <person name="Brock N.L."/>
            <person name="Burkhardt I."/>
            <person name="Tsavkelova E.A."/>
            <person name="Dickschat J.S."/>
            <person name="Galuszka P."/>
            <person name="Gueldener U."/>
            <person name="Tudzynski B."/>
        </authorList>
    </citation>
    <scope>NUCLEOTIDE SEQUENCE [LARGE SCALE GENOMIC DNA]</scope>
    <source>
        <strain evidence="4">ET1</strain>
    </source>
</reference>
<keyword evidence="1" id="KW-0175">Coiled coil</keyword>
<feature type="region of interest" description="Disordered" evidence="2">
    <location>
        <begin position="108"/>
        <end position="144"/>
    </location>
</feature>
<evidence type="ECO:0000313" key="3">
    <source>
        <dbReference type="EMBL" id="CZR45171.1"/>
    </source>
</evidence>
<keyword evidence="4" id="KW-1185">Reference proteome</keyword>
<evidence type="ECO:0000256" key="2">
    <source>
        <dbReference type="SAM" id="MobiDB-lite"/>
    </source>
</evidence>
<dbReference type="GeneID" id="42060510"/>
<evidence type="ECO:0000313" key="4">
    <source>
        <dbReference type="Proteomes" id="UP000183971"/>
    </source>
</evidence>
<proteinExistence type="predicted"/>
<comment type="caution">
    <text evidence="3">The sequence shown here is derived from an EMBL/GenBank/DDBJ whole genome shotgun (WGS) entry which is preliminary data.</text>
</comment>
<dbReference type="EMBL" id="FJOF01000009">
    <property type="protein sequence ID" value="CZR45171.1"/>
    <property type="molecule type" value="Genomic_DNA"/>
</dbReference>
<dbReference type="VEuPathDB" id="FungiDB:FPRO_15654"/>
<dbReference type="RefSeq" id="XP_031085705.1">
    <property type="nucleotide sequence ID" value="XM_031220002.1"/>
</dbReference>
<gene>
    <name evidence="3" type="ORF">FPRO_15654</name>
</gene>
<protein>
    <submittedName>
        <fullName evidence="3">Uncharacterized protein</fullName>
    </submittedName>
</protein>
<sequence length="1388" mass="156197">MDSDSDPLLVPLQLQAFVLNPSVCNTDAQDDHNARIVPITQPNYTFLRLDNFLIQSDVLNHADLHCSAPAEANPRLTDLGARPPAPRRDRHGVYLHWILPQTYRSGVASADSVSKERREDERLRRGLAPGEPIPDPKAEPTKSPEFLEPPTRWIIVRKLDLDSVSPAEAKPYFKEYQAWVIESDYQWALGCIPPDYDLQVDVSPFILGVKSGDDTNIEQQAEVFIGRKTPLEDWSECESAHRVDISLLRSSNQLFADFQLHNSNVFSTLDNFQYNDGSSEKPQFLQKASASYYLLGWHRDELNDPLWRHKFTRQQRLQGIFMALQESGIEGVTKSWLESEDPARICLHGALYDVHWDHENKPATVPADAFSKTLRSNELPALSVGTTPIDALITYCSSRSDKEQNQIIKQLEEDILLIDSLLHARDDGVEGQREAKDISYNWSFNRSKGGIHYFIAGGEEQGQPMKPEPGSIDALRTLNEHQSLLDACRRGAEQYRWDMFSLWWKYVTDVTNKTEDDVNRRYQAYVKTISDRLDDLNVRMEILDAKIKVMKKEGQAEGGPLQGIKNGTDPFFYRARDPTVLLGGVDSGWPIDFNDSVNVRIPPQTVSPSTSIPSTLSDLVSLIASKFPDQAALKNAGQLCSEFWALLPSNTELAGDLPAGQVCPQFHDNLSPTSDKTLWRDRWEDRQPWFPLYAEWEIEYTHVPFEFWQLDQQASRVSDSKKTRYGVPADDGAPLWKKMALGEPKPIDDVRILSGRVLILPQPSFSLNAKVKQLFADTPPQILKESIPLEKQTRLIDNINRLSFLSAPLAGLTEGLLTLSQGTHIKPENKFVKDGQQLSSAVAAATYPLAGFSADTIEKIQNNSALTPYASMSDFNVADFCPFKPATHGQFRFTKFNVIDKFGQALVAIDPKPRKNGPKPLFPCISDYYEPQPVVLEDKTTVANTVMKNNGLKCEYIQLPPQINQNSRLNASFVVYAGDEDVAKSKPYWRPATEWENPIWGWVVLNYADQGIQLFLPNGAFYREIRFGGPGGVIEDPKWLPFKPDDALPPVANTAQLDALITRMGSDPKYARGFWDMLSMAVDNMAPAPSAYAEFLSSIVGRPMALANMGWSLELEGAPLANQSTRTSNSTKEPLMHLISKDDDDKNAYKFQLKLGDFFREYDGLVGYFDANKDPDPANNRGDELLLDKVKTYFSEGSKAENLTPISKTNYPKFNPYWIEQFHDTKPVEPEAYADMRIKELQIFGAIFDPFTPIHGYSSILPPRSLQLPSWTWQDAMQNMTAFFHAGPLTLTQDVGDYDEKNPLTTETVKKRPARNAALPALDEGEWSWLQPFVDDKGGSGLPLYNAFGIEVKGNPLTPGFEKGPYTAIEGFLQLRQPLMKDKPDKPV</sequence>